<evidence type="ECO:0000313" key="2">
    <source>
        <dbReference type="RefSeq" id="XP_020982797.2"/>
    </source>
</evidence>
<sequence length="121" mass="13823">MENLRLRRFRVFFKNEICRILGFSRGSRVDADFKGLILVSVTCDWLVGSHSKHLGSANLLHYHDIIGNHSIISRFEGLDPIMRLKLDLVEILMKMIFQASLLIMLCEELLMNASGNVLHAV</sequence>
<reference evidence="2" key="2">
    <citation type="submission" date="2025-08" db="UniProtKB">
        <authorList>
            <consortium name="RefSeq"/>
        </authorList>
    </citation>
    <scope>IDENTIFICATION</scope>
    <source>
        <tissue evidence="2">Whole plant</tissue>
    </source>
</reference>
<dbReference type="GeneID" id="107496391"/>
<proteinExistence type="predicted"/>
<dbReference type="KEGG" id="adu:107496391"/>
<dbReference type="RefSeq" id="XP_020982797.2">
    <property type="nucleotide sequence ID" value="XM_021127138.2"/>
</dbReference>
<dbReference type="Proteomes" id="UP000515211">
    <property type="component" value="Chromosome 7"/>
</dbReference>
<evidence type="ECO:0000313" key="1">
    <source>
        <dbReference type="Proteomes" id="UP000515211"/>
    </source>
</evidence>
<accession>A0A6P5MC62</accession>
<keyword evidence="1" id="KW-1185">Reference proteome</keyword>
<organism evidence="1 2">
    <name type="scientific">Arachis duranensis</name>
    <name type="common">Wild peanut</name>
    <dbReference type="NCBI Taxonomy" id="130453"/>
    <lineage>
        <taxon>Eukaryota</taxon>
        <taxon>Viridiplantae</taxon>
        <taxon>Streptophyta</taxon>
        <taxon>Embryophyta</taxon>
        <taxon>Tracheophyta</taxon>
        <taxon>Spermatophyta</taxon>
        <taxon>Magnoliopsida</taxon>
        <taxon>eudicotyledons</taxon>
        <taxon>Gunneridae</taxon>
        <taxon>Pentapetalae</taxon>
        <taxon>rosids</taxon>
        <taxon>fabids</taxon>
        <taxon>Fabales</taxon>
        <taxon>Fabaceae</taxon>
        <taxon>Papilionoideae</taxon>
        <taxon>50 kb inversion clade</taxon>
        <taxon>dalbergioids sensu lato</taxon>
        <taxon>Dalbergieae</taxon>
        <taxon>Pterocarpus clade</taxon>
        <taxon>Arachis</taxon>
    </lineage>
</organism>
<gene>
    <name evidence="2" type="primary">LOC107496391</name>
</gene>
<dbReference type="AlphaFoldDB" id="A0A6P5MC62"/>
<protein>
    <submittedName>
        <fullName evidence="2">Uncharacterized protein LOC107496391</fullName>
    </submittedName>
</protein>
<name>A0A6P5MC62_ARADU</name>
<reference evidence="1" key="1">
    <citation type="journal article" date="2016" name="Nat. Genet.">
        <title>The genome sequences of Arachis duranensis and Arachis ipaensis, the diploid ancestors of cultivated peanut.</title>
        <authorList>
            <person name="Bertioli D.J."/>
            <person name="Cannon S.B."/>
            <person name="Froenicke L."/>
            <person name="Huang G."/>
            <person name="Farmer A.D."/>
            <person name="Cannon E.K."/>
            <person name="Liu X."/>
            <person name="Gao D."/>
            <person name="Clevenger J."/>
            <person name="Dash S."/>
            <person name="Ren L."/>
            <person name="Moretzsohn M.C."/>
            <person name="Shirasawa K."/>
            <person name="Huang W."/>
            <person name="Vidigal B."/>
            <person name="Abernathy B."/>
            <person name="Chu Y."/>
            <person name="Niederhuth C.E."/>
            <person name="Umale P."/>
            <person name="Araujo A.C."/>
            <person name="Kozik A."/>
            <person name="Kim K.D."/>
            <person name="Burow M.D."/>
            <person name="Varshney R.K."/>
            <person name="Wang X."/>
            <person name="Zhang X."/>
            <person name="Barkley N."/>
            <person name="Guimaraes P.M."/>
            <person name="Isobe S."/>
            <person name="Guo B."/>
            <person name="Liao B."/>
            <person name="Stalker H.T."/>
            <person name="Schmitz R.J."/>
            <person name="Scheffler B.E."/>
            <person name="Leal-Bertioli S.C."/>
            <person name="Xun X."/>
            <person name="Jackson S.A."/>
            <person name="Michelmore R."/>
            <person name="Ozias-Akins P."/>
        </authorList>
    </citation>
    <scope>NUCLEOTIDE SEQUENCE [LARGE SCALE GENOMIC DNA]</scope>
    <source>
        <strain evidence="1">cv. V14167</strain>
    </source>
</reference>